<reference evidence="1" key="2">
    <citation type="journal article" date="2015" name="Data Brief">
        <title>Shoot transcriptome of the giant reed, Arundo donax.</title>
        <authorList>
            <person name="Barrero R.A."/>
            <person name="Guerrero F.D."/>
            <person name="Moolhuijzen P."/>
            <person name="Goolsby J.A."/>
            <person name="Tidwell J."/>
            <person name="Bellgard S.E."/>
            <person name="Bellgard M.I."/>
        </authorList>
    </citation>
    <scope>NUCLEOTIDE SEQUENCE</scope>
    <source>
        <tissue evidence="1">Shoot tissue taken approximately 20 cm above the soil surface</tissue>
    </source>
</reference>
<reference evidence="1" key="1">
    <citation type="submission" date="2014-09" db="EMBL/GenBank/DDBJ databases">
        <authorList>
            <person name="Magalhaes I.L.F."/>
            <person name="Oliveira U."/>
            <person name="Santos F.R."/>
            <person name="Vidigal T.H.D.A."/>
            <person name="Brescovit A.D."/>
            <person name="Santos A.J."/>
        </authorList>
    </citation>
    <scope>NUCLEOTIDE SEQUENCE</scope>
    <source>
        <tissue evidence="1">Shoot tissue taken approximately 20 cm above the soil surface</tissue>
    </source>
</reference>
<name>A0A0A9BNM2_ARUDO</name>
<organism evidence="1">
    <name type="scientific">Arundo donax</name>
    <name type="common">Giant reed</name>
    <name type="synonym">Donax arundinaceus</name>
    <dbReference type="NCBI Taxonomy" id="35708"/>
    <lineage>
        <taxon>Eukaryota</taxon>
        <taxon>Viridiplantae</taxon>
        <taxon>Streptophyta</taxon>
        <taxon>Embryophyta</taxon>
        <taxon>Tracheophyta</taxon>
        <taxon>Spermatophyta</taxon>
        <taxon>Magnoliopsida</taxon>
        <taxon>Liliopsida</taxon>
        <taxon>Poales</taxon>
        <taxon>Poaceae</taxon>
        <taxon>PACMAD clade</taxon>
        <taxon>Arundinoideae</taxon>
        <taxon>Arundineae</taxon>
        <taxon>Arundo</taxon>
    </lineage>
</organism>
<accession>A0A0A9BNM2</accession>
<dbReference type="AlphaFoldDB" id="A0A0A9BNM2"/>
<sequence length="30" mass="3326">MHCVTATCWRSNYQLNSMHNACSFSGAMSS</sequence>
<evidence type="ECO:0000313" key="1">
    <source>
        <dbReference type="EMBL" id="JAD65544.1"/>
    </source>
</evidence>
<proteinExistence type="predicted"/>
<dbReference type="EMBL" id="GBRH01232351">
    <property type="protein sequence ID" value="JAD65544.1"/>
    <property type="molecule type" value="Transcribed_RNA"/>
</dbReference>
<protein>
    <submittedName>
        <fullName evidence="1">Uncharacterized protein</fullName>
    </submittedName>
</protein>